<reference evidence="3" key="1">
    <citation type="journal article" date="2019" name="Nat. Commun.">
        <title>The genome of broomcorn millet.</title>
        <authorList>
            <person name="Zou C."/>
            <person name="Miki D."/>
            <person name="Li D."/>
            <person name="Tang Q."/>
            <person name="Xiao L."/>
            <person name="Rajput S."/>
            <person name="Deng P."/>
            <person name="Jia W."/>
            <person name="Huang R."/>
            <person name="Zhang M."/>
            <person name="Sun Y."/>
            <person name="Hu J."/>
            <person name="Fu X."/>
            <person name="Schnable P.S."/>
            <person name="Li F."/>
            <person name="Zhang H."/>
            <person name="Feng B."/>
            <person name="Zhu X."/>
            <person name="Liu R."/>
            <person name="Schnable J.C."/>
            <person name="Zhu J.-K."/>
            <person name="Zhang H."/>
        </authorList>
    </citation>
    <scope>NUCLEOTIDE SEQUENCE [LARGE SCALE GENOMIC DNA]</scope>
</reference>
<gene>
    <name evidence="2" type="ORF">C2845_PM04G31660</name>
</gene>
<organism evidence="2 3">
    <name type="scientific">Panicum miliaceum</name>
    <name type="common">Proso millet</name>
    <name type="synonym">Broomcorn millet</name>
    <dbReference type="NCBI Taxonomy" id="4540"/>
    <lineage>
        <taxon>Eukaryota</taxon>
        <taxon>Viridiplantae</taxon>
        <taxon>Streptophyta</taxon>
        <taxon>Embryophyta</taxon>
        <taxon>Tracheophyta</taxon>
        <taxon>Spermatophyta</taxon>
        <taxon>Magnoliopsida</taxon>
        <taxon>Liliopsida</taxon>
        <taxon>Poales</taxon>
        <taxon>Poaceae</taxon>
        <taxon>PACMAD clade</taxon>
        <taxon>Panicoideae</taxon>
        <taxon>Panicodae</taxon>
        <taxon>Paniceae</taxon>
        <taxon>Panicinae</taxon>
        <taxon>Panicum</taxon>
        <taxon>Panicum sect. Panicum</taxon>
    </lineage>
</organism>
<keyword evidence="3" id="KW-1185">Reference proteome</keyword>
<accession>A0A3L6QSN9</accession>
<dbReference type="Proteomes" id="UP000275267">
    <property type="component" value="Unassembled WGS sequence"/>
</dbReference>
<comment type="caution">
    <text evidence="2">The sequence shown here is derived from an EMBL/GenBank/DDBJ whole genome shotgun (WGS) entry which is preliminary data.</text>
</comment>
<feature type="region of interest" description="Disordered" evidence="1">
    <location>
        <begin position="17"/>
        <end position="43"/>
    </location>
</feature>
<evidence type="ECO:0000313" key="2">
    <source>
        <dbReference type="EMBL" id="RLM86081.1"/>
    </source>
</evidence>
<proteinExistence type="predicted"/>
<sequence length="196" mass="19492">MGHGFLLAWDINPASPRADPASEGADSSVAGVPTSPPAARHGDGWGPAAIGGIEVGTGAALSLVARASCCGLKQRAAMAGLRSGVLLLTVRKKVHLTASSSSGMRGAWSGSGKEGWVDADAGCLLVVGVAGESLACYQRATTSGADFLDGVVILTPKPPSGFCSKAQKLCSGSIAPGARGVYRPGTACELQLATST</sequence>
<dbReference type="EMBL" id="PQIB02000011">
    <property type="protein sequence ID" value="RLM86081.1"/>
    <property type="molecule type" value="Genomic_DNA"/>
</dbReference>
<evidence type="ECO:0000313" key="3">
    <source>
        <dbReference type="Proteomes" id="UP000275267"/>
    </source>
</evidence>
<protein>
    <submittedName>
        <fullName evidence="2">Uncharacterized protein</fullName>
    </submittedName>
</protein>
<name>A0A3L6QSN9_PANMI</name>
<dbReference type="AlphaFoldDB" id="A0A3L6QSN9"/>
<evidence type="ECO:0000256" key="1">
    <source>
        <dbReference type="SAM" id="MobiDB-lite"/>
    </source>
</evidence>